<name>A0A413KAX7_BIFPS</name>
<dbReference type="EMBL" id="QSDK01000019">
    <property type="protein sequence ID" value="RGY75186.1"/>
    <property type="molecule type" value="Genomic_DNA"/>
</dbReference>
<evidence type="ECO:0000313" key="2">
    <source>
        <dbReference type="Proteomes" id="UP000284163"/>
    </source>
</evidence>
<protein>
    <submittedName>
        <fullName evidence="1">Uncharacterized protein</fullName>
    </submittedName>
</protein>
<dbReference type="Proteomes" id="UP000284163">
    <property type="component" value="Unassembled WGS sequence"/>
</dbReference>
<organism evidence="1 2">
    <name type="scientific">Bifidobacterium pseudocatenulatum</name>
    <dbReference type="NCBI Taxonomy" id="28026"/>
    <lineage>
        <taxon>Bacteria</taxon>
        <taxon>Bacillati</taxon>
        <taxon>Actinomycetota</taxon>
        <taxon>Actinomycetes</taxon>
        <taxon>Bifidobacteriales</taxon>
        <taxon>Bifidobacteriaceae</taxon>
        <taxon>Bifidobacterium</taxon>
    </lineage>
</organism>
<accession>A0A413KAX7</accession>
<gene>
    <name evidence="1" type="ORF">DXA22_09190</name>
</gene>
<proteinExistence type="predicted"/>
<dbReference type="AlphaFoldDB" id="A0A413KAX7"/>
<reference evidence="1 2" key="1">
    <citation type="submission" date="2018-08" db="EMBL/GenBank/DDBJ databases">
        <title>A genome reference for cultivated species of the human gut microbiota.</title>
        <authorList>
            <person name="Zou Y."/>
            <person name="Xue W."/>
            <person name="Luo G."/>
        </authorList>
    </citation>
    <scope>NUCLEOTIDE SEQUENCE [LARGE SCALE GENOMIC DNA]</scope>
    <source>
        <strain evidence="1 2">CF01-1</strain>
    </source>
</reference>
<sequence>MEDAGILLTPPPDLVEIADALDIMAKPHVGSGWANINFTGLPCATPRQEAIWREYNGITRGD</sequence>
<evidence type="ECO:0000313" key="1">
    <source>
        <dbReference type="EMBL" id="RGY75186.1"/>
    </source>
</evidence>
<comment type="caution">
    <text evidence="1">The sequence shown here is derived from an EMBL/GenBank/DDBJ whole genome shotgun (WGS) entry which is preliminary data.</text>
</comment>